<feature type="transmembrane region" description="Helical" evidence="1">
    <location>
        <begin position="153"/>
        <end position="175"/>
    </location>
</feature>
<dbReference type="Proteomes" id="UP000186758">
    <property type="component" value="Unassembled WGS sequence"/>
</dbReference>
<gene>
    <name evidence="2" type="ORF">BO223_01105</name>
</gene>
<evidence type="ECO:0000313" key="3">
    <source>
        <dbReference type="Proteomes" id="UP000186758"/>
    </source>
</evidence>
<accession>A0A1Q9YMZ1</accession>
<keyword evidence="1" id="KW-0472">Membrane</keyword>
<protein>
    <submittedName>
        <fullName evidence="2">Uncharacterized protein</fullName>
    </submittedName>
</protein>
<organism evidence="2 3">
    <name type="scientific">Faecalibaculum rodentium</name>
    <dbReference type="NCBI Taxonomy" id="1702221"/>
    <lineage>
        <taxon>Bacteria</taxon>
        <taxon>Bacillati</taxon>
        <taxon>Bacillota</taxon>
        <taxon>Erysipelotrichia</taxon>
        <taxon>Erysipelotrichales</taxon>
        <taxon>Erysipelotrichaceae</taxon>
        <taxon>Faecalibaculum</taxon>
    </lineage>
</organism>
<sequence>MGAIFPGKHSLDILMMLAMTGSGLLILAILSKCIQDRRNDLVVMKSLGVSVRKIFRDLSRIIGLSACLAGAICALWGIFTRWPLIVLLAALAVMAGEVLFLWGLLWRELRHIPATVNAVKDVIPELKPRQVSMKRVTPKRLGIRFLTCRRRSVTMMVLACTLQTGALAGVCLSLAETWQYTLWLQQKPDYILSVDSPGIQSFATGDSLQNLAEKLQTDNRFSAIDPAFVQLAGWTIPVKPGSLLERIRADSGITSESRDVILASPYQLPADSQERQLVSMISRPNLNLSLVENLNRELWESGNGVILYAPDMTVLAGDLYLAEDLDQPGQVESEGAYRTGDILELEDPSGKTVRTQIAGILRSSPPEMWFDELIGSGLAHTLYAAPAFFRVSGQPPACNTV</sequence>
<feature type="transmembrane region" description="Helical" evidence="1">
    <location>
        <begin position="61"/>
        <end position="79"/>
    </location>
</feature>
<feature type="transmembrane region" description="Helical" evidence="1">
    <location>
        <begin position="13"/>
        <end position="30"/>
    </location>
</feature>
<dbReference type="AlphaFoldDB" id="A0A1Q9YMZ1"/>
<dbReference type="EMBL" id="MPJZ01000010">
    <property type="protein sequence ID" value="OLU47108.1"/>
    <property type="molecule type" value="Genomic_DNA"/>
</dbReference>
<keyword evidence="1" id="KW-0812">Transmembrane</keyword>
<keyword evidence="1" id="KW-1133">Transmembrane helix</keyword>
<comment type="caution">
    <text evidence="2">The sequence shown here is derived from an EMBL/GenBank/DDBJ whole genome shotgun (WGS) entry which is preliminary data.</text>
</comment>
<dbReference type="RefSeq" id="WP_075884598.1">
    <property type="nucleotide sequence ID" value="NZ_JAETTE010000008.1"/>
</dbReference>
<evidence type="ECO:0000313" key="2">
    <source>
        <dbReference type="EMBL" id="OLU47108.1"/>
    </source>
</evidence>
<reference evidence="2 3" key="1">
    <citation type="submission" date="2016-11" db="EMBL/GenBank/DDBJ databases">
        <title>Description of two novel members of the family Erysipelotrichaceae: Ileibacterium lipovorans gen. nov., sp. nov. and Dubosiella newyorkensis, gen. nov., sp. nov.</title>
        <authorList>
            <person name="Cox L.M."/>
            <person name="Sohn J."/>
            <person name="Tyrrell K.L."/>
            <person name="Citron D.M."/>
            <person name="Lawson P.A."/>
            <person name="Patel N.B."/>
            <person name="Iizumi T."/>
            <person name="Perez-Perez G.I."/>
            <person name="Goldstein E.J."/>
            <person name="Blaser M.J."/>
        </authorList>
    </citation>
    <scope>NUCLEOTIDE SEQUENCE [LARGE SCALE GENOMIC DNA]</scope>
    <source>
        <strain evidence="2 3">NYU-BL-K8</strain>
    </source>
</reference>
<name>A0A1Q9YMZ1_9FIRM</name>
<evidence type="ECO:0000256" key="1">
    <source>
        <dbReference type="SAM" id="Phobius"/>
    </source>
</evidence>
<proteinExistence type="predicted"/>
<feature type="transmembrane region" description="Helical" evidence="1">
    <location>
        <begin position="85"/>
        <end position="105"/>
    </location>
</feature>